<keyword evidence="3" id="KW-1185">Reference proteome</keyword>
<dbReference type="Proteomes" id="UP000244005">
    <property type="component" value="Unassembled WGS sequence"/>
</dbReference>
<dbReference type="Gramene" id="Mp5g18120.1">
    <property type="protein sequence ID" value="Mp5g18120.1.cds1"/>
    <property type="gene ID" value="Mp5g18120"/>
</dbReference>
<keyword evidence="1" id="KW-1133">Transmembrane helix</keyword>
<organism evidence="2 3">
    <name type="scientific">Marchantia polymorpha</name>
    <name type="common">Common liverwort</name>
    <name type="synonym">Marchantia aquatica</name>
    <dbReference type="NCBI Taxonomy" id="3197"/>
    <lineage>
        <taxon>Eukaryota</taxon>
        <taxon>Viridiplantae</taxon>
        <taxon>Streptophyta</taxon>
        <taxon>Embryophyta</taxon>
        <taxon>Marchantiophyta</taxon>
        <taxon>Marchantiopsida</taxon>
        <taxon>Marchantiidae</taxon>
        <taxon>Marchantiales</taxon>
        <taxon>Marchantiaceae</taxon>
        <taxon>Marchantia</taxon>
    </lineage>
</organism>
<name>A0A2R6WJE8_MARPO</name>
<sequence>MRVLASGHTAARTTSPFLLCAQERPSSFCQALERRLPSAYVYLTSPHKVFFRLISLFLHLLHALLSGRGFQRLNLPTPGFLTRLSLSLYAPVGLSLMPVLPIAASGEIFRRILVFLTADCEKVVKC</sequence>
<gene>
    <name evidence="2" type="ORF">MARPO_0084s0059</name>
</gene>
<proteinExistence type="predicted"/>
<feature type="transmembrane region" description="Helical" evidence="1">
    <location>
        <begin position="86"/>
        <end position="104"/>
    </location>
</feature>
<feature type="transmembrane region" description="Helical" evidence="1">
    <location>
        <begin position="49"/>
        <end position="66"/>
    </location>
</feature>
<evidence type="ECO:0000313" key="2">
    <source>
        <dbReference type="EMBL" id="PTQ33980.1"/>
    </source>
</evidence>
<reference evidence="3" key="1">
    <citation type="journal article" date="2017" name="Cell">
        <title>Insights into land plant evolution garnered from the Marchantia polymorpha genome.</title>
        <authorList>
            <person name="Bowman J.L."/>
            <person name="Kohchi T."/>
            <person name="Yamato K.T."/>
            <person name="Jenkins J."/>
            <person name="Shu S."/>
            <person name="Ishizaki K."/>
            <person name="Yamaoka S."/>
            <person name="Nishihama R."/>
            <person name="Nakamura Y."/>
            <person name="Berger F."/>
            <person name="Adam C."/>
            <person name="Aki S.S."/>
            <person name="Althoff F."/>
            <person name="Araki T."/>
            <person name="Arteaga-Vazquez M.A."/>
            <person name="Balasubrmanian S."/>
            <person name="Barry K."/>
            <person name="Bauer D."/>
            <person name="Boehm C.R."/>
            <person name="Briginshaw L."/>
            <person name="Caballero-Perez J."/>
            <person name="Catarino B."/>
            <person name="Chen F."/>
            <person name="Chiyoda S."/>
            <person name="Chovatia M."/>
            <person name="Davies K.M."/>
            <person name="Delmans M."/>
            <person name="Demura T."/>
            <person name="Dierschke T."/>
            <person name="Dolan L."/>
            <person name="Dorantes-Acosta A.E."/>
            <person name="Eklund D.M."/>
            <person name="Florent S.N."/>
            <person name="Flores-Sandoval E."/>
            <person name="Fujiyama A."/>
            <person name="Fukuzawa H."/>
            <person name="Galik B."/>
            <person name="Grimanelli D."/>
            <person name="Grimwood J."/>
            <person name="Grossniklaus U."/>
            <person name="Hamada T."/>
            <person name="Haseloff J."/>
            <person name="Hetherington A.J."/>
            <person name="Higo A."/>
            <person name="Hirakawa Y."/>
            <person name="Hundley H.N."/>
            <person name="Ikeda Y."/>
            <person name="Inoue K."/>
            <person name="Inoue S.I."/>
            <person name="Ishida S."/>
            <person name="Jia Q."/>
            <person name="Kakita M."/>
            <person name="Kanazawa T."/>
            <person name="Kawai Y."/>
            <person name="Kawashima T."/>
            <person name="Kennedy M."/>
            <person name="Kinose K."/>
            <person name="Kinoshita T."/>
            <person name="Kohara Y."/>
            <person name="Koide E."/>
            <person name="Komatsu K."/>
            <person name="Kopischke S."/>
            <person name="Kubo M."/>
            <person name="Kyozuka J."/>
            <person name="Lagercrantz U."/>
            <person name="Lin S.S."/>
            <person name="Lindquist E."/>
            <person name="Lipzen A.M."/>
            <person name="Lu C.W."/>
            <person name="De Luna E."/>
            <person name="Martienssen R.A."/>
            <person name="Minamino N."/>
            <person name="Mizutani M."/>
            <person name="Mizutani M."/>
            <person name="Mochizuki N."/>
            <person name="Monte I."/>
            <person name="Mosher R."/>
            <person name="Nagasaki H."/>
            <person name="Nakagami H."/>
            <person name="Naramoto S."/>
            <person name="Nishitani K."/>
            <person name="Ohtani M."/>
            <person name="Okamoto T."/>
            <person name="Okumura M."/>
            <person name="Phillips J."/>
            <person name="Pollak B."/>
            <person name="Reinders A."/>
            <person name="Rovekamp M."/>
            <person name="Sano R."/>
            <person name="Sawa S."/>
            <person name="Schmid M.W."/>
            <person name="Shirakawa M."/>
            <person name="Solano R."/>
            <person name="Spunde A."/>
            <person name="Suetsugu N."/>
            <person name="Sugano S."/>
            <person name="Sugiyama A."/>
            <person name="Sun R."/>
            <person name="Suzuki Y."/>
            <person name="Takenaka M."/>
            <person name="Takezawa D."/>
            <person name="Tomogane H."/>
            <person name="Tsuzuki M."/>
            <person name="Ueda T."/>
            <person name="Umeda M."/>
            <person name="Ward J.M."/>
            <person name="Watanabe Y."/>
            <person name="Yazaki K."/>
            <person name="Yokoyama R."/>
            <person name="Yoshitake Y."/>
            <person name="Yotsui I."/>
            <person name="Zachgo S."/>
            <person name="Schmutz J."/>
        </authorList>
    </citation>
    <scope>NUCLEOTIDE SEQUENCE [LARGE SCALE GENOMIC DNA]</scope>
    <source>
        <strain evidence="3">Tak-1</strain>
    </source>
</reference>
<evidence type="ECO:0000256" key="1">
    <source>
        <dbReference type="SAM" id="Phobius"/>
    </source>
</evidence>
<accession>A0A2R6WJE8</accession>
<evidence type="ECO:0008006" key="4">
    <source>
        <dbReference type="Google" id="ProtNLM"/>
    </source>
</evidence>
<dbReference type="AlphaFoldDB" id="A0A2R6WJE8"/>
<dbReference type="EMBL" id="KZ772756">
    <property type="protein sequence ID" value="PTQ33980.1"/>
    <property type="molecule type" value="Genomic_DNA"/>
</dbReference>
<evidence type="ECO:0000313" key="3">
    <source>
        <dbReference type="Proteomes" id="UP000244005"/>
    </source>
</evidence>
<protein>
    <recommendedName>
        <fullName evidence="4">Transmembrane protein</fullName>
    </recommendedName>
</protein>
<keyword evidence="1" id="KW-0812">Transmembrane</keyword>
<keyword evidence="1" id="KW-0472">Membrane</keyword>